<gene>
    <name evidence="2" type="ORF">LGH70_02265</name>
</gene>
<dbReference type="EMBL" id="JAJADQ010000001">
    <property type="protein sequence ID" value="MCB2376387.1"/>
    <property type="molecule type" value="Genomic_DNA"/>
</dbReference>
<sequence length="98" mass="10905">MLTPHTTPEEVLAIAQAAVQARNVVYNADKGFWPVFQGPVETRTGAILPIWTVAFVSGGAAVSIRGRVLDPMEKEYYAYINDETKEFLYIIHSTGYIE</sequence>
<feature type="transmembrane region" description="Helical" evidence="1">
    <location>
        <begin position="46"/>
        <end position="64"/>
    </location>
</feature>
<keyword evidence="1" id="KW-0472">Membrane</keyword>
<proteinExistence type="predicted"/>
<evidence type="ECO:0000313" key="3">
    <source>
        <dbReference type="Proteomes" id="UP001165297"/>
    </source>
</evidence>
<keyword evidence="1" id="KW-1133">Transmembrane helix</keyword>
<dbReference type="Proteomes" id="UP001165297">
    <property type="component" value="Unassembled WGS sequence"/>
</dbReference>
<protein>
    <submittedName>
        <fullName evidence="2">Uncharacterized protein</fullName>
    </submittedName>
</protein>
<evidence type="ECO:0000313" key="2">
    <source>
        <dbReference type="EMBL" id="MCB2376387.1"/>
    </source>
</evidence>
<name>A0ABS8A8Z4_9BACT</name>
<dbReference type="RefSeq" id="WP_226182262.1">
    <property type="nucleotide sequence ID" value="NZ_JAJADQ010000001.1"/>
</dbReference>
<keyword evidence="1" id="KW-0812">Transmembrane</keyword>
<organism evidence="2 3">
    <name type="scientific">Hymenobacter nitidus</name>
    <dbReference type="NCBI Taxonomy" id="2880929"/>
    <lineage>
        <taxon>Bacteria</taxon>
        <taxon>Pseudomonadati</taxon>
        <taxon>Bacteroidota</taxon>
        <taxon>Cytophagia</taxon>
        <taxon>Cytophagales</taxon>
        <taxon>Hymenobacteraceae</taxon>
        <taxon>Hymenobacter</taxon>
    </lineage>
</organism>
<evidence type="ECO:0000256" key="1">
    <source>
        <dbReference type="SAM" id="Phobius"/>
    </source>
</evidence>
<comment type="caution">
    <text evidence="2">The sequence shown here is derived from an EMBL/GenBank/DDBJ whole genome shotgun (WGS) entry which is preliminary data.</text>
</comment>
<accession>A0ABS8A8Z4</accession>
<keyword evidence="3" id="KW-1185">Reference proteome</keyword>
<reference evidence="2" key="1">
    <citation type="submission" date="2021-10" db="EMBL/GenBank/DDBJ databases">
        <authorList>
            <person name="Dean J.D."/>
            <person name="Kim M.K."/>
            <person name="Newey C.N."/>
            <person name="Stoker T.S."/>
            <person name="Thompson D.W."/>
            <person name="Grose J.H."/>
        </authorList>
    </citation>
    <scope>NUCLEOTIDE SEQUENCE</scope>
    <source>
        <strain evidence="2">BT635</strain>
    </source>
</reference>